<feature type="domain" description="Glycosyltransferase 2-like" evidence="10">
    <location>
        <begin position="16"/>
        <end position="176"/>
    </location>
</feature>
<dbReference type="EMBL" id="CM001022">
    <property type="protein sequence ID" value="EFQ24492.1"/>
    <property type="molecule type" value="Genomic_DNA"/>
</dbReference>
<feature type="transmembrane region" description="Helical" evidence="9">
    <location>
        <begin position="230"/>
        <end position="256"/>
    </location>
</feature>
<evidence type="ECO:0000256" key="2">
    <source>
        <dbReference type="ARBA" id="ARBA00022475"/>
    </source>
</evidence>
<keyword evidence="2" id="KW-1003">Cell membrane</keyword>
<evidence type="ECO:0000256" key="9">
    <source>
        <dbReference type="SAM" id="Phobius"/>
    </source>
</evidence>
<dbReference type="SUPFAM" id="SSF53448">
    <property type="entry name" value="Nucleotide-diphospho-sugar transferases"/>
    <property type="match status" value="1"/>
</dbReference>
<sequence length="339" mass="38760">MQSQEGRQERETIDFSVVIPAYNEQEVLHESYRRLKTVMDGVEGTYELLFVDDGSRDATRAILRELAARDPHVRFIGFSRNFGHQAAITAGVDASAGRAVVVIDADLQDPPELIPKMIEKWREGYEVVYGKRLKRAGETWFKKVTASLFYRFLRSMANQDIPTDAGDFRLLDRRIVRILLENVNERCRYMRGLVAWMGFRQTYVEYDRDARFAGQTHYPLKKMVRLAMDAITAFTMPLKIATWMGFCLSALSFLYLLVNIGLKLFTDITQPGWTSLIAVSLFFNGVILIMLGLMGEYIARIIEEVKGRPLYLVAETGNLKDRSFRDNGDLVRGDGRMPA</sequence>
<dbReference type="InterPro" id="IPR029044">
    <property type="entry name" value="Nucleotide-diphossugar_trans"/>
</dbReference>
<evidence type="ECO:0000256" key="4">
    <source>
        <dbReference type="ARBA" id="ARBA00022679"/>
    </source>
</evidence>
<dbReference type="PaxDb" id="584708-Apau_2081"/>
<reference evidence="11 12" key="1">
    <citation type="journal article" date="2010" name="Stand. Genomic Sci.">
        <title>Non-contiguous finished genome sequence of Aminomonas paucivorans type strain (GLU-3).</title>
        <authorList>
            <person name="Pitluck S."/>
            <person name="Yasawong M."/>
            <person name="Held B."/>
            <person name="Lapidus A."/>
            <person name="Nolan M."/>
            <person name="Copeland A."/>
            <person name="Lucas S."/>
            <person name="Del Rio T.G."/>
            <person name="Tice H."/>
            <person name="Cheng J.F."/>
            <person name="Chertkov O."/>
            <person name="Goodwin L."/>
            <person name="Tapia R."/>
            <person name="Han C."/>
            <person name="Liolios K."/>
            <person name="Ivanova N."/>
            <person name="Mavromatis K."/>
            <person name="Ovchinnikova G."/>
            <person name="Pati A."/>
            <person name="Chen A."/>
            <person name="Palaniappan K."/>
            <person name="Land M."/>
            <person name="Hauser L."/>
            <person name="Chang Y.J."/>
            <person name="Jeffries C.D."/>
            <person name="Pukall R."/>
            <person name="Spring S."/>
            <person name="Rohde M."/>
            <person name="Sikorski J."/>
            <person name="Goker M."/>
            <person name="Woyke T."/>
            <person name="Bristow J."/>
            <person name="Eisen J.A."/>
            <person name="Markowitz V."/>
            <person name="Hugenholtz P."/>
            <person name="Kyrpides N.C."/>
            <person name="Klenk H.P."/>
        </authorList>
    </citation>
    <scope>NUCLEOTIDE SEQUENCE [LARGE SCALE GENOMIC DNA]</scope>
    <source>
        <strain evidence="11 12">DSM 12260</strain>
    </source>
</reference>
<keyword evidence="3" id="KW-0328">Glycosyltransferase</keyword>
<dbReference type="Pfam" id="PF00535">
    <property type="entry name" value="Glycos_transf_2"/>
    <property type="match status" value="1"/>
</dbReference>
<accession>E3CY05</accession>
<evidence type="ECO:0000256" key="7">
    <source>
        <dbReference type="ARBA" id="ARBA00023136"/>
    </source>
</evidence>
<evidence type="ECO:0000256" key="6">
    <source>
        <dbReference type="ARBA" id="ARBA00022989"/>
    </source>
</evidence>
<keyword evidence="6 9" id="KW-1133">Transmembrane helix</keyword>
<evidence type="ECO:0000256" key="8">
    <source>
        <dbReference type="ARBA" id="ARBA00038152"/>
    </source>
</evidence>
<evidence type="ECO:0000313" key="12">
    <source>
        <dbReference type="Proteomes" id="UP000005096"/>
    </source>
</evidence>
<dbReference type="PANTHER" id="PTHR48090:SF1">
    <property type="entry name" value="PROPHAGE BACTOPRENOL GLUCOSYL TRANSFERASE HOMOLOG"/>
    <property type="match status" value="1"/>
</dbReference>
<gene>
    <name evidence="11" type="ORF">Apau_2081</name>
</gene>
<evidence type="ECO:0000256" key="3">
    <source>
        <dbReference type="ARBA" id="ARBA00022676"/>
    </source>
</evidence>
<dbReference type="FunFam" id="3.90.550.10:FF:000079">
    <property type="entry name" value="Probable glycosyl transferase"/>
    <property type="match status" value="1"/>
</dbReference>
<organism evidence="11 12">
    <name type="scientific">Aminomonas paucivorans DSM 12260</name>
    <dbReference type="NCBI Taxonomy" id="584708"/>
    <lineage>
        <taxon>Bacteria</taxon>
        <taxon>Thermotogati</taxon>
        <taxon>Synergistota</taxon>
        <taxon>Synergistia</taxon>
        <taxon>Synergistales</taxon>
        <taxon>Synergistaceae</taxon>
        <taxon>Aminomonas</taxon>
    </lineage>
</organism>
<name>E3CY05_9BACT</name>
<dbReference type="HOGENOM" id="CLU_033536_0_1_0"/>
<dbReference type="eggNOG" id="COG0463">
    <property type="taxonomic scope" value="Bacteria"/>
</dbReference>
<comment type="subcellular location">
    <subcellularLocation>
        <location evidence="1">Cell membrane</location>
        <topology evidence="1">Multi-pass membrane protein</topology>
    </subcellularLocation>
</comment>
<evidence type="ECO:0000313" key="11">
    <source>
        <dbReference type="EMBL" id="EFQ24492.1"/>
    </source>
</evidence>
<dbReference type="RefSeq" id="WP_006301732.1">
    <property type="nucleotide sequence ID" value="NZ_CM001022.1"/>
</dbReference>
<protein>
    <submittedName>
        <fullName evidence="11">Glycosyl transferase family 2</fullName>
    </submittedName>
</protein>
<dbReference type="InterPro" id="IPR050256">
    <property type="entry name" value="Glycosyltransferase_2"/>
</dbReference>
<feature type="transmembrane region" description="Helical" evidence="9">
    <location>
        <begin position="276"/>
        <end position="299"/>
    </location>
</feature>
<dbReference type="CDD" id="cd04187">
    <property type="entry name" value="DPM1_like_bac"/>
    <property type="match status" value="1"/>
</dbReference>
<evidence type="ECO:0000256" key="1">
    <source>
        <dbReference type="ARBA" id="ARBA00004651"/>
    </source>
</evidence>
<dbReference type="InterPro" id="IPR001173">
    <property type="entry name" value="Glyco_trans_2-like"/>
</dbReference>
<dbReference type="STRING" id="584708.Apau_2081"/>
<keyword evidence="12" id="KW-1185">Reference proteome</keyword>
<dbReference type="GO" id="GO:0016757">
    <property type="term" value="F:glycosyltransferase activity"/>
    <property type="evidence" value="ECO:0007669"/>
    <property type="project" value="UniProtKB-KW"/>
</dbReference>
<dbReference type="AlphaFoldDB" id="E3CY05"/>
<dbReference type="Gene3D" id="3.90.550.10">
    <property type="entry name" value="Spore Coat Polysaccharide Biosynthesis Protein SpsA, Chain A"/>
    <property type="match status" value="1"/>
</dbReference>
<evidence type="ECO:0000256" key="5">
    <source>
        <dbReference type="ARBA" id="ARBA00022692"/>
    </source>
</evidence>
<proteinExistence type="inferred from homology"/>
<comment type="similarity">
    <text evidence="8">Belongs to the glycosyltransferase 2 family. GtrB subfamily.</text>
</comment>
<keyword evidence="7 9" id="KW-0472">Membrane</keyword>
<dbReference type="GO" id="GO:0005886">
    <property type="term" value="C:plasma membrane"/>
    <property type="evidence" value="ECO:0007669"/>
    <property type="project" value="UniProtKB-SubCell"/>
</dbReference>
<keyword evidence="5 9" id="KW-0812">Transmembrane</keyword>
<keyword evidence="4 11" id="KW-0808">Transferase</keyword>
<dbReference type="PANTHER" id="PTHR48090">
    <property type="entry name" value="UNDECAPRENYL-PHOSPHATE 4-DEOXY-4-FORMAMIDO-L-ARABINOSE TRANSFERASE-RELATED"/>
    <property type="match status" value="1"/>
</dbReference>
<evidence type="ECO:0000259" key="10">
    <source>
        <dbReference type="Pfam" id="PF00535"/>
    </source>
</evidence>
<dbReference type="OrthoDB" id="9807778at2"/>
<dbReference type="Proteomes" id="UP000005096">
    <property type="component" value="Chromosome"/>
</dbReference>